<dbReference type="Gene3D" id="1.20.120.160">
    <property type="entry name" value="HPT domain"/>
    <property type="match status" value="1"/>
</dbReference>
<dbReference type="CDD" id="cd16916">
    <property type="entry name" value="HATPase_CheA-like"/>
    <property type="match status" value="1"/>
</dbReference>
<dbReference type="Pfam" id="PF00072">
    <property type="entry name" value="Response_reg"/>
    <property type="match status" value="1"/>
</dbReference>
<keyword evidence="6" id="KW-0902">Two-component regulatory system</keyword>
<dbReference type="Pfam" id="PF02518">
    <property type="entry name" value="HATPase_c"/>
    <property type="match status" value="1"/>
</dbReference>
<feature type="region of interest" description="Disordered" evidence="9">
    <location>
        <begin position="898"/>
        <end position="917"/>
    </location>
</feature>
<feature type="modified residue" description="Phosphohistidine" evidence="7">
    <location>
        <position position="49"/>
    </location>
</feature>
<dbReference type="SMART" id="SM01231">
    <property type="entry name" value="H-kinase_dim"/>
    <property type="match status" value="1"/>
</dbReference>
<dbReference type="CDD" id="cd00731">
    <property type="entry name" value="CheA_reg"/>
    <property type="match status" value="1"/>
</dbReference>
<dbReference type="InterPro" id="IPR003594">
    <property type="entry name" value="HATPase_dom"/>
</dbReference>
<keyword evidence="4" id="KW-0808">Transferase</keyword>
<dbReference type="Pfam" id="PF02895">
    <property type="entry name" value="H-kinase_dim"/>
    <property type="match status" value="1"/>
</dbReference>
<dbReference type="Gene3D" id="3.30.565.10">
    <property type="entry name" value="Histidine kinase-like ATPase, C-terminal domain"/>
    <property type="match status" value="1"/>
</dbReference>
<evidence type="ECO:0000256" key="1">
    <source>
        <dbReference type="ARBA" id="ARBA00000085"/>
    </source>
</evidence>
<accession>A0ABY5LWG3</accession>
<keyword evidence="5" id="KW-0418">Kinase</keyword>
<dbReference type="PRINTS" id="PR00344">
    <property type="entry name" value="BCTRLSENSOR"/>
</dbReference>
<dbReference type="SUPFAM" id="SSF55874">
    <property type="entry name" value="ATPase domain of HSP90 chaperone/DNA topoisomerase II/histidine kinase"/>
    <property type="match status" value="1"/>
</dbReference>
<dbReference type="PROSITE" id="PS50894">
    <property type="entry name" value="HPT"/>
    <property type="match status" value="1"/>
</dbReference>
<dbReference type="InterPro" id="IPR051315">
    <property type="entry name" value="Bact_Chemotaxis_CheA"/>
</dbReference>
<evidence type="ECO:0000259" key="11">
    <source>
        <dbReference type="PROSITE" id="PS50110"/>
    </source>
</evidence>
<dbReference type="RefSeq" id="WP_193962973.1">
    <property type="nucleotide sequence ID" value="NZ_CP099464.1"/>
</dbReference>
<comment type="catalytic activity">
    <reaction evidence="1">
        <text>ATP + protein L-histidine = ADP + protein N-phospho-L-histidine.</text>
        <dbReference type="EC" id="2.7.13.3"/>
    </reaction>
</comment>
<keyword evidence="3 8" id="KW-0597">Phosphoprotein</keyword>
<dbReference type="InterPro" id="IPR004358">
    <property type="entry name" value="Sig_transdc_His_kin-like_C"/>
</dbReference>
<evidence type="ECO:0000256" key="2">
    <source>
        <dbReference type="ARBA" id="ARBA00012438"/>
    </source>
</evidence>
<dbReference type="Pfam" id="PF01584">
    <property type="entry name" value="CheW"/>
    <property type="match status" value="1"/>
</dbReference>
<evidence type="ECO:0000256" key="7">
    <source>
        <dbReference type="PROSITE-ProRule" id="PRU00110"/>
    </source>
</evidence>
<dbReference type="InterPro" id="IPR036097">
    <property type="entry name" value="HisK_dim/P_sf"/>
</dbReference>
<name>A0ABY5LWG3_9CYAN</name>
<evidence type="ECO:0000313" key="14">
    <source>
        <dbReference type="EMBL" id="UUO16312.1"/>
    </source>
</evidence>
<dbReference type="EC" id="2.7.13.3" evidence="2"/>
<keyword evidence="15" id="KW-1185">Reference proteome</keyword>
<dbReference type="Pfam" id="PF01627">
    <property type="entry name" value="Hpt"/>
    <property type="match status" value="1"/>
</dbReference>
<dbReference type="InterPro" id="IPR008207">
    <property type="entry name" value="Sig_transdc_His_kin_Hpt_dom"/>
</dbReference>
<dbReference type="InterPro" id="IPR002545">
    <property type="entry name" value="CheW-lke_dom"/>
</dbReference>
<dbReference type="PANTHER" id="PTHR43395">
    <property type="entry name" value="SENSOR HISTIDINE KINASE CHEA"/>
    <property type="match status" value="1"/>
</dbReference>
<dbReference type="InterPro" id="IPR005467">
    <property type="entry name" value="His_kinase_dom"/>
</dbReference>
<evidence type="ECO:0000259" key="13">
    <source>
        <dbReference type="PROSITE" id="PS50894"/>
    </source>
</evidence>
<dbReference type="Gene3D" id="3.40.50.2300">
    <property type="match status" value="1"/>
</dbReference>
<organism evidence="14 15">
    <name type="scientific">Dolichospermum heterosporum TAC447</name>
    <dbReference type="NCBI Taxonomy" id="747523"/>
    <lineage>
        <taxon>Bacteria</taxon>
        <taxon>Bacillati</taxon>
        <taxon>Cyanobacteriota</taxon>
        <taxon>Cyanophyceae</taxon>
        <taxon>Nostocales</taxon>
        <taxon>Aphanizomenonaceae</taxon>
        <taxon>Dolichospermum</taxon>
        <taxon>Dolichospermum heterosporum</taxon>
    </lineage>
</organism>
<dbReference type="SUPFAM" id="SSF47226">
    <property type="entry name" value="Histidine-containing phosphotransfer domain, HPT domain"/>
    <property type="match status" value="1"/>
</dbReference>
<proteinExistence type="predicted"/>
<evidence type="ECO:0000256" key="4">
    <source>
        <dbReference type="ARBA" id="ARBA00022679"/>
    </source>
</evidence>
<evidence type="ECO:0000256" key="6">
    <source>
        <dbReference type="ARBA" id="ARBA00023012"/>
    </source>
</evidence>
<sequence>MQPEQQQRILGYFLEEAREHLNTIEQGLLNLQGTLEDSEMINEVFRAAHSIKGGAAMLGLSSIQHTSHRLEDCFKILKEHPIQVDQRLESLLLDICDTLKALIDNLGNPFGLSEEKAQALMSKTEPVMQWLNEHIELLLKQGNNQVLSPSSASPTRLHIEPPVSPQIQNSRIPNKQNQDWREFQAQVLQVLREMLQQFKKTNLETSRNNLQECCHQLVKIGRELNLSNWCNLCESAALAISNPDNSYLTLAKIIITEIKQAQELVLQHKDGEITISQQLENLFPLAQLELLEFAETEIGETLFTDTKEINLEPNINGFTEPALFDHQSTVSESTENSPEIGISELNTLADLFEGDTPDLENNWQQEEILEDITNYQLPITNSEVEENNHNLADLLFFEDDNIHKITANNHEDLSLLFDDSLLESGDIAETVSYQPIESSNLLSNHTDLQFPSDDVLLELISISRQSRQPNSENETNSSNNLEELLTFIADDELIFTDETTESENTAIAEIATEPQINFDNSFLSANTDTNFPVEVIPTNVKTSKIKPSAPESLSLDNLFTAVKPQPPLVNEIDDLFSPPEITTNLANSVDDPDNFWDDLGISDSENTSVISQDIAKELEESLFSASVEIGTKYQQLTTNNHLDKKGFNPTSQEEYFDLFFTSDSDTGAQAIDNLFGDFIDVNSNNVSQSRELFLPEINSFSQPPEVTADQEIFEPVKDGNDDGLILFKEEITSSKAGTDLDFTSNFADFDLELDSILLTAITTDSAVVDETYSELELENPLQSSSIDDFAAIEALLDEPVEDIVEASSIDDFTAIEALLSTALGDFTNQESESISGEDLAALEALLDEVGDKEAQIIIGQTPVIVQPVVTNSQNTFSSLGLEDEFSELEDLLEQADKTISGSSAPSGKTSTSKIPIPRPTTRRMIREESMKIPVKQLDDMSNLVGELVVNRNTLEQDHERLRQSLDSLLVQVQHLSDVGVRMQEYYERSLLEASLLSSRRSREHDRPPSGNSHNRGFSEIEMDRFTPFHILAQEMIEFIVRVRESASDIDFVTEETEQVARQLRQATSQLQEGLTKARMVPFSQAVDRLRRGVRDNAIRYGKQVELVTEGVDTLVDKMILDRLTDPLTHMVNNAISHGIETPKVREAAGKSPVGIINIRALQQGNQTIISVSDDGAGIDHQKVKNKAVKKGILTPEQAKTMSRIDTYELLFLPSFSTADEVDDIKGRGVGMNVVHNDISEIRGTVGTDSTLGQGTTFTIRLPVTLSICKALFCICDRTRIAFPMDGVEDTLNIPSKNIQQDADGESFIVWREIILPFKPLKDILVFNRQLSRGNIYGTKKNDDMISVIVIRSGNTMIALQVDQVLSEQEIVIKQFEGPAPKPSGVAGATVLGDGMIMPIADVLEIIDIFQGKMSKNIGGNWQQTNSPSVNTISADKVETTVLIVDDSITVRELLSLTFSKAGYRVEQARDGQEAWDKLRSGLYCDIVFCDIEMPRCDGLELLSRMQKDGSFGNLPIAMLTSRGADKHRQMALQLGASGYFTKPYLEEALLEAASRMLKGEKVVVTA</sequence>
<dbReference type="InterPro" id="IPR037006">
    <property type="entry name" value="CheA-like_homodim_sf"/>
</dbReference>
<evidence type="ECO:0000256" key="5">
    <source>
        <dbReference type="ARBA" id="ARBA00022777"/>
    </source>
</evidence>
<dbReference type="PROSITE" id="PS50109">
    <property type="entry name" value="HIS_KIN"/>
    <property type="match status" value="1"/>
</dbReference>
<evidence type="ECO:0000256" key="9">
    <source>
        <dbReference type="SAM" id="MobiDB-lite"/>
    </source>
</evidence>
<evidence type="ECO:0000259" key="12">
    <source>
        <dbReference type="PROSITE" id="PS50851"/>
    </source>
</evidence>
<dbReference type="PROSITE" id="PS50110">
    <property type="entry name" value="RESPONSE_REGULATORY"/>
    <property type="match status" value="1"/>
</dbReference>
<evidence type="ECO:0000256" key="8">
    <source>
        <dbReference type="PROSITE-ProRule" id="PRU00169"/>
    </source>
</evidence>
<dbReference type="SMART" id="SM00073">
    <property type="entry name" value="HPT"/>
    <property type="match status" value="1"/>
</dbReference>
<evidence type="ECO:0000313" key="15">
    <source>
        <dbReference type="Proteomes" id="UP001057561"/>
    </source>
</evidence>
<feature type="region of interest" description="Disordered" evidence="9">
    <location>
        <begin position="997"/>
        <end position="1018"/>
    </location>
</feature>
<dbReference type="InterPro" id="IPR036890">
    <property type="entry name" value="HATPase_C_sf"/>
</dbReference>
<dbReference type="InterPro" id="IPR011006">
    <property type="entry name" value="CheY-like_superfamily"/>
</dbReference>
<dbReference type="Gene3D" id="1.10.287.560">
    <property type="entry name" value="Histidine kinase CheA-like, homodimeric domain"/>
    <property type="match status" value="1"/>
</dbReference>
<feature type="domain" description="HPt" evidence="13">
    <location>
        <begin position="2"/>
        <end position="106"/>
    </location>
</feature>
<feature type="domain" description="Response regulatory" evidence="11">
    <location>
        <begin position="1440"/>
        <end position="1557"/>
    </location>
</feature>
<dbReference type="SUPFAM" id="SSF50341">
    <property type="entry name" value="CheW-like"/>
    <property type="match status" value="1"/>
</dbReference>
<dbReference type="Gene3D" id="2.30.30.40">
    <property type="entry name" value="SH3 Domains"/>
    <property type="match status" value="1"/>
</dbReference>
<dbReference type="PANTHER" id="PTHR43395:SF1">
    <property type="entry name" value="CHEMOTAXIS PROTEIN CHEA"/>
    <property type="match status" value="1"/>
</dbReference>
<evidence type="ECO:0000256" key="3">
    <source>
        <dbReference type="ARBA" id="ARBA00022553"/>
    </source>
</evidence>
<dbReference type="InterPro" id="IPR001789">
    <property type="entry name" value="Sig_transdc_resp-reg_receiver"/>
</dbReference>
<dbReference type="SMART" id="SM00260">
    <property type="entry name" value="CheW"/>
    <property type="match status" value="1"/>
</dbReference>
<reference evidence="14" key="1">
    <citation type="submission" date="2022-06" db="EMBL/GenBank/DDBJ databases">
        <title>Nostosin G and Spiroidesin B from the Cyanobacterium Dolichospermum sp. NIES-1697.</title>
        <authorList>
            <person name="Phan C.-S."/>
            <person name="Mehjabin J.J."/>
            <person name="Anas A.R.J."/>
            <person name="Hayasaka M."/>
            <person name="Onoki R."/>
            <person name="Wang J."/>
            <person name="Umezawa T."/>
            <person name="Washio K."/>
            <person name="Morikawa M."/>
            <person name="Okino T."/>
        </authorList>
    </citation>
    <scope>NUCLEOTIDE SEQUENCE</scope>
    <source>
        <strain evidence="14">NIES-1697</strain>
    </source>
</reference>
<dbReference type="SMART" id="SM00448">
    <property type="entry name" value="REC"/>
    <property type="match status" value="1"/>
</dbReference>
<dbReference type="SMART" id="SM00387">
    <property type="entry name" value="HATPase_c"/>
    <property type="match status" value="1"/>
</dbReference>
<feature type="compositionally biased region" description="Polar residues" evidence="9">
    <location>
        <begin position="898"/>
        <end position="908"/>
    </location>
</feature>
<gene>
    <name evidence="14" type="ORF">NG743_04490</name>
</gene>
<dbReference type="CDD" id="cd00088">
    <property type="entry name" value="HPT"/>
    <property type="match status" value="1"/>
</dbReference>
<feature type="domain" description="CheW-like" evidence="12">
    <location>
        <begin position="1266"/>
        <end position="1411"/>
    </location>
</feature>
<dbReference type="InterPro" id="IPR036641">
    <property type="entry name" value="HPT_dom_sf"/>
</dbReference>
<dbReference type="PROSITE" id="PS50851">
    <property type="entry name" value="CHEW"/>
    <property type="match status" value="1"/>
</dbReference>
<dbReference type="InterPro" id="IPR004105">
    <property type="entry name" value="CheA-like_dim"/>
</dbReference>
<dbReference type="SUPFAM" id="SSF47384">
    <property type="entry name" value="Homodimeric domain of signal transducing histidine kinase"/>
    <property type="match status" value="1"/>
</dbReference>
<dbReference type="SUPFAM" id="SSF52172">
    <property type="entry name" value="CheY-like"/>
    <property type="match status" value="1"/>
</dbReference>
<protein>
    <recommendedName>
        <fullName evidence="2">histidine kinase</fullName>
        <ecNumber evidence="2">2.7.13.3</ecNumber>
    </recommendedName>
</protein>
<dbReference type="Proteomes" id="UP001057561">
    <property type="component" value="Chromosome"/>
</dbReference>
<dbReference type="InterPro" id="IPR036061">
    <property type="entry name" value="CheW-like_dom_sf"/>
</dbReference>
<dbReference type="EMBL" id="CP099464">
    <property type="protein sequence ID" value="UUO16312.1"/>
    <property type="molecule type" value="Genomic_DNA"/>
</dbReference>
<evidence type="ECO:0000259" key="10">
    <source>
        <dbReference type="PROSITE" id="PS50109"/>
    </source>
</evidence>
<feature type="domain" description="Histidine kinase" evidence="10">
    <location>
        <begin position="1030"/>
        <end position="1265"/>
    </location>
</feature>
<feature type="modified residue" description="4-aspartylphosphate" evidence="8">
    <location>
        <position position="1490"/>
    </location>
</feature>